<sequence>VFYCSKCMYNTNLDDFDSVKWWIEMKKRIGFTKIGFCNNSIQNHQKYTDLFESYKDFVELDQFNCLPNFYDNSKKYFMSYSEFSKLNNGLAYHIFDSVFIFFMNECYWNNIDKYKYVSVMDRDEIVFPRSLKLKKNSDIRDYIARSNDFTINTIFNDLECENEENSMQKYLDKLSVQIKRRGNSSFYFKNGVKFPNDLFEVMFDSIELYFNSSPRKRDQKHTIEVVDSEKSKGKFKITISNEAEFNYTLKLLELNRNVIKPYFESIKNKVNINKYNSFYTISGSSVHWIFGKTIHNTNRSLATEIHFNTKQIDSSTLKIIQGRDVTAVDDNLAHLSHFKNSLRMKSIPASQILPDLNYLNCYFRPAIKNFLN</sequence>
<reference evidence="1 2" key="1">
    <citation type="journal article" date="2018" name="Sci. Rep.">
        <title>Genomic signatures of local adaptation to the degree of environmental predictability in rotifers.</title>
        <authorList>
            <person name="Franch-Gras L."/>
            <person name="Hahn C."/>
            <person name="Garcia-Roger E.M."/>
            <person name="Carmona M.J."/>
            <person name="Serra M."/>
            <person name="Gomez A."/>
        </authorList>
    </citation>
    <scope>NUCLEOTIDE SEQUENCE [LARGE SCALE GENOMIC DNA]</scope>
    <source>
        <strain evidence="1">HYR1</strain>
    </source>
</reference>
<feature type="non-terminal residue" evidence="1">
    <location>
        <position position="1"/>
    </location>
</feature>
<organism evidence="1 2">
    <name type="scientific">Brachionus plicatilis</name>
    <name type="common">Marine rotifer</name>
    <name type="synonym">Brachionus muelleri</name>
    <dbReference type="NCBI Taxonomy" id="10195"/>
    <lineage>
        <taxon>Eukaryota</taxon>
        <taxon>Metazoa</taxon>
        <taxon>Spiralia</taxon>
        <taxon>Gnathifera</taxon>
        <taxon>Rotifera</taxon>
        <taxon>Eurotatoria</taxon>
        <taxon>Monogononta</taxon>
        <taxon>Pseudotrocha</taxon>
        <taxon>Ploima</taxon>
        <taxon>Brachionidae</taxon>
        <taxon>Brachionus</taxon>
    </lineage>
</organism>
<evidence type="ECO:0000313" key="2">
    <source>
        <dbReference type="Proteomes" id="UP000276133"/>
    </source>
</evidence>
<name>A0A3M7Q1K3_BRAPC</name>
<dbReference type="OrthoDB" id="7917939at2759"/>
<proteinExistence type="predicted"/>
<gene>
    <name evidence="1" type="ORF">BpHYR1_028021</name>
</gene>
<protein>
    <submittedName>
        <fullName evidence="1">Uncharacterized protein</fullName>
    </submittedName>
</protein>
<dbReference type="EMBL" id="REGN01007770">
    <property type="protein sequence ID" value="RNA05336.1"/>
    <property type="molecule type" value="Genomic_DNA"/>
</dbReference>
<dbReference type="Proteomes" id="UP000276133">
    <property type="component" value="Unassembled WGS sequence"/>
</dbReference>
<comment type="caution">
    <text evidence="1">The sequence shown here is derived from an EMBL/GenBank/DDBJ whole genome shotgun (WGS) entry which is preliminary data.</text>
</comment>
<evidence type="ECO:0000313" key="1">
    <source>
        <dbReference type="EMBL" id="RNA05336.1"/>
    </source>
</evidence>
<dbReference type="AlphaFoldDB" id="A0A3M7Q1K3"/>
<keyword evidence="2" id="KW-1185">Reference proteome</keyword>
<accession>A0A3M7Q1K3</accession>